<dbReference type="InterPro" id="IPR037104">
    <property type="entry name" value="Annexin_sf"/>
</dbReference>
<dbReference type="RefSeq" id="WP_147583115.1">
    <property type="nucleotide sequence ID" value="NZ_CP042831.1"/>
</dbReference>
<evidence type="ECO:0000313" key="2">
    <source>
        <dbReference type="EMBL" id="QEE49607.1"/>
    </source>
</evidence>
<feature type="transmembrane region" description="Helical" evidence="1">
    <location>
        <begin position="43"/>
        <end position="61"/>
    </location>
</feature>
<evidence type="ECO:0000256" key="1">
    <source>
        <dbReference type="SAM" id="Phobius"/>
    </source>
</evidence>
<accession>A0A5B9FXY6</accession>
<organism evidence="2 3">
    <name type="scientific">Flavobacterium alkalisoli</name>
    <dbReference type="NCBI Taxonomy" id="2602769"/>
    <lineage>
        <taxon>Bacteria</taxon>
        <taxon>Pseudomonadati</taxon>
        <taxon>Bacteroidota</taxon>
        <taxon>Flavobacteriia</taxon>
        <taxon>Flavobacteriales</taxon>
        <taxon>Flavobacteriaceae</taxon>
        <taxon>Flavobacterium</taxon>
    </lineage>
</organism>
<dbReference type="KEGG" id="fak:FUA48_08435"/>
<dbReference type="OrthoDB" id="1150545at2"/>
<dbReference type="GO" id="GO:0005509">
    <property type="term" value="F:calcium ion binding"/>
    <property type="evidence" value="ECO:0007669"/>
    <property type="project" value="InterPro"/>
</dbReference>
<name>A0A5B9FXY6_9FLAO</name>
<dbReference type="Gene3D" id="1.10.220.10">
    <property type="entry name" value="Annexin"/>
    <property type="match status" value="1"/>
</dbReference>
<protein>
    <recommendedName>
        <fullName evidence="4">Annexin</fullName>
    </recommendedName>
</protein>
<dbReference type="SUPFAM" id="SSF47874">
    <property type="entry name" value="Annexin"/>
    <property type="match status" value="1"/>
</dbReference>
<sequence length="163" mass="17287">MAVKENTQQKGLSNPAALALASSPAGQEAIAGAVKSTVSIAKITLAVVATAAIGYIAYSLYKKRFIKLGTNPQLDPANVNTAQAKAKAEAIYQAMLGFGADVDVVAEQLAGLNYNGWVEVYNAFGKRRGSIPGTSEMDLVEWLNDQFSGSKMETLRFILPGLF</sequence>
<keyword evidence="1" id="KW-1133">Transmembrane helix</keyword>
<proteinExistence type="predicted"/>
<dbReference type="Proteomes" id="UP000321222">
    <property type="component" value="Chromosome"/>
</dbReference>
<keyword evidence="1" id="KW-0812">Transmembrane</keyword>
<reference evidence="2 3" key="1">
    <citation type="submission" date="2019-08" db="EMBL/GenBank/DDBJ databases">
        <title>Flavobacterium alkalisoli sp. nov., isolated from rhizosphere soil of Suaeda salsa.</title>
        <authorList>
            <person name="Sun J.-Q."/>
            <person name="Xu L."/>
        </authorList>
    </citation>
    <scope>NUCLEOTIDE SEQUENCE [LARGE SCALE GENOMIC DNA]</scope>
    <source>
        <strain evidence="2 3">XS-5</strain>
    </source>
</reference>
<dbReference type="EMBL" id="CP042831">
    <property type="protein sequence ID" value="QEE49607.1"/>
    <property type="molecule type" value="Genomic_DNA"/>
</dbReference>
<keyword evidence="1" id="KW-0472">Membrane</keyword>
<evidence type="ECO:0000313" key="3">
    <source>
        <dbReference type="Proteomes" id="UP000321222"/>
    </source>
</evidence>
<dbReference type="AlphaFoldDB" id="A0A5B9FXY6"/>
<evidence type="ECO:0008006" key="4">
    <source>
        <dbReference type="Google" id="ProtNLM"/>
    </source>
</evidence>
<keyword evidence="3" id="KW-1185">Reference proteome</keyword>
<gene>
    <name evidence="2" type="ORF">FUA48_08435</name>
</gene>
<dbReference type="GO" id="GO:0005544">
    <property type="term" value="F:calcium-dependent phospholipid binding"/>
    <property type="evidence" value="ECO:0007669"/>
    <property type="project" value="InterPro"/>
</dbReference>